<dbReference type="HOGENOM" id="CLU_052528_2_0_1"/>
<feature type="domain" description="LicD/FKTN/FKRP nucleotidyltransferase" evidence="5">
    <location>
        <begin position="128"/>
        <end position="273"/>
    </location>
</feature>
<dbReference type="InterPro" id="IPR009644">
    <property type="entry name" value="FKTN/MNN4/W02B3.4-1"/>
</dbReference>
<dbReference type="PANTHER" id="PTHR15407">
    <property type="entry name" value="FUKUTIN-RELATED"/>
    <property type="match status" value="1"/>
</dbReference>
<evidence type="ECO:0000259" key="5">
    <source>
        <dbReference type="Pfam" id="PF04991"/>
    </source>
</evidence>
<evidence type="ECO:0000256" key="2">
    <source>
        <dbReference type="ARBA" id="ARBA00022692"/>
    </source>
</evidence>
<evidence type="ECO:0000313" key="6">
    <source>
        <dbReference type="EMBL" id="CBX91426.1"/>
    </source>
</evidence>
<keyword evidence="4" id="KW-0472">Membrane</keyword>
<evidence type="ECO:0000256" key="3">
    <source>
        <dbReference type="ARBA" id="ARBA00022989"/>
    </source>
</evidence>
<keyword evidence="2" id="KW-0812">Transmembrane</keyword>
<evidence type="ECO:0000313" key="7">
    <source>
        <dbReference type="Proteomes" id="UP000002668"/>
    </source>
</evidence>
<organism evidence="7">
    <name type="scientific">Leptosphaeria maculans (strain JN3 / isolate v23.1.3 / race Av1-4-5-6-7-8)</name>
    <name type="common">Blackleg fungus</name>
    <name type="synonym">Phoma lingam</name>
    <dbReference type="NCBI Taxonomy" id="985895"/>
    <lineage>
        <taxon>Eukaryota</taxon>
        <taxon>Fungi</taxon>
        <taxon>Dikarya</taxon>
        <taxon>Ascomycota</taxon>
        <taxon>Pezizomycotina</taxon>
        <taxon>Dothideomycetes</taxon>
        <taxon>Pleosporomycetidae</taxon>
        <taxon>Pleosporales</taxon>
        <taxon>Pleosporineae</taxon>
        <taxon>Leptosphaeriaceae</taxon>
        <taxon>Plenodomus</taxon>
        <taxon>Plenodomus lingam/Leptosphaeria maculans species complex</taxon>
    </lineage>
</organism>
<keyword evidence="7" id="KW-1185">Reference proteome</keyword>
<keyword evidence="3" id="KW-1133">Transmembrane helix</keyword>
<dbReference type="VEuPathDB" id="FungiDB:LEMA_P069340.1"/>
<gene>
    <name evidence="6" type="ORF">LEMA_P069340.1</name>
</gene>
<dbReference type="EMBL" id="FP929072">
    <property type="protein sequence ID" value="CBX91426.1"/>
    <property type="molecule type" value="Genomic_DNA"/>
</dbReference>
<dbReference type="eggNOG" id="ENOG502QREF">
    <property type="taxonomic scope" value="Eukaryota"/>
</dbReference>
<dbReference type="GO" id="GO:0009100">
    <property type="term" value="P:glycoprotein metabolic process"/>
    <property type="evidence" value="ECO:0007669"/>
    <property type="project" value="UniProtKB-ARBA"/>
</dbReference>
<dbReference type="PANTHER" id="PTHR15407:SF32">
    <property type="entry name" value="PROTEIN (MNN4), PUTATIVE (AFU_ORTHOLOGUE AFUA_1G03790)-RELATED"/>
    <property type="match status" value="1"/>
</dbReference>
<protein>
    <recommendedName>
        <fullName evidence="5">LicD/FKTN/FKRP nucleotidyltransferase domain-containing protein</fullName>
    </recommendedName>
</protein>
<evidence type="ECO:0000256" key="4">
    <source>
        <dbReference type="ARBA" id="ARBA00023136"/>
    </source>
</evidence>
<dbReference type="OrthoDB" id="444255at2759"/>
<comment type="subcellular location">
    <subcellularLocation>
        <location evidence="1">Membrane</location>
        <topology evidence="1">Single-pass membrane protein</topology>
    </subcellularLocation>
</comment>
<dbReference type="OMA" id="TWIMHGC"/>
<dbReference type="InParanoid" id="E4ZJZ1"/>
<proteinExistence type="predicted"/>
<accession>E4ZJZ1</accession>
<dbReference type="GO" id="GO:0016020">
    <property type="term" value="C:membrane"/>
    <property type="evidence" value="ECO:0007669"/>
    <property type="project" value="UniProtKB-SubCell"/>
</dbReference>
<dbReference type="STRING" id="985895.E4ZJZ1"/>
<dbReference type="Pfam" id="PF04991">
    <property type="entry name" value="LicD"/>
    <property type="match status" value="1"/>
</dbReference>
<sequence>MLGPMNALLQLQLRLGRVPSNTTATSSRFPSAMRLPFEILVLAFTHIASSATLSARSASFDSLLGLTTLPYDHSREETGEQADKYFHEATFDRHYDGRFAGTELPLETRTWHLRLLLKTYIETMERIGVRTWIMHGCLLGWFWNGRIMPWDNDVDVMVEERGIQELGHWWNMTVHHFSGRDLGLLDEPADAQQEESAEELDKGQLIAAEAAKMNRATLIQQVVKEGKKYLLEVNPHYTNTSTVDKYNHIDARWIDTSTGLYIDITALHPAPPKRPLADPLDPDDNNSAKPPLQFFSKDNHAYTSTDLFPLRPTTFESIAVKIPYDYNSILIEEYGTKALTRTWYRAMGADGYGFDGQKKEWVKQEFRFSDEAKALREAEGRGLWGLLRWAGGRRGKGGKRRKEKTVEDILEGREGELIDEEEEEEEEGFAQFGGI</sequence>
<dbReference type="InterPro" id="IPR007074">
    <property type="entry name" value="LicD/FKTN/FKRP_NTP_transf"/>
</dbReference>
<dbReference type="AlphaFoldDB" id="E4ZJZ1"/>
<reference evidence="7" key="1">
    <citation type="journal article" date="2011" name="Nat. Commun.">
        <title>Effector diversification within compartments of the Leptosphaeria maculans genome affected by Repeat-Induced Point mutations.</title>
        <authorList>
            <person name="Rouxel T."/>
            <person name="Grandaubert J."/>
            <person name="Hane J.K."/>
            <person name="Hoede C."/>
            <person name="van de Wouw A.P."/>
            <person name="Couloux A."/>
            <person name="Dominguez V."/>
            <person name="Anthouard V."/>
            <person name="Bally P."/>
            <person name="Bourras S."/>
            <person name="Cozijnsen A.J."/>
            <person name="Ciuffetti L.M."/>
            <person name="Degrave A."/>
            <person name="Dilmaghani A."/>
            <person name="Duret L."/>
            <person name="Fudal I."/>
            <person name="Goodwin S.B."/>
            <person name="Gout L."/>
            <person name="Glaser N."/>
            <person name="Linglin J."/>
            <person name="Kema G.H.J."/>
            <person name="Lapalu N."/>
            <person name="Lawrence C.B."/>
            <person name="May K."/>
            <person name="Meyer M."/>
            <person name="Ollivier B."/>
            <person name="Poulain J."/>
            <person name="Schoch C.L."/>
            <person name="Simon A."/>
            <person name="Spatafora J.W."/>
            <person name="Stachowiak A."/>
            <person name="Turgeon B.G."/>
            <person name="Tyler B.M."/>
            <person name="Vincent D."/>
            <person name="Weissenbach J."/>
            <person name="Amselem J."/>
            <person name="Quesneville H."/>
            <person name="Oliver R.P."/>
            <person name="Wincker P."/>
            <person name="Balesdent M.-H."/>
            <person name="Howlett B.J."/>
        </authorList>
    </citation>
    <scope>NUCLEOTIDE SEQUENCE [LARGE SCALE GENOMIC DNA]</scope>
    <source>
        <strain evidence="7">JN3 / isolate v23.1.3 / race Av1-4-5-6-7-8</strain>
    </source>
</reference>
<name>E4ZJZ1_LEPMJ</name>
<dbReference type="GeneID" id="13288257"/>
<evidence type="ECO:0000256" key="1">
    <source>
        <dbReference type="ARBA" id="ARBA00004167"/>
    </source>
</evidence>
<dbReference type="Proteomes" id="UP000002668">
    <property type="component" value="Genome"/>
</dbReference>